<dbReference type="CDD" id="cd02249">
    <property type="entry name" value="ZZ"/>
    <property type="match status" value="1"/>
</dbReference>
<evidence type="ECO:0000256" key="5">
    <source>
        <dbReference type="ARBA" id="ARBA00022801"/>
    </source>
</evidence>
<dbReference type="InterPro" id="IPR038765">
    <property type="entry name" value="Papain-like_cys_pep_sf"/>
</dbReference>
<dbReference type="EMBL" id="KV425569">
    <property type="protein sequence ID" value="KZT25899.1"/>
    <property type="molecule type" value="Genomic_DNA"/>
</dbReference>
<evidence type="ECO:0000313" key="13">
    <source>
        <dbReference type="EMBL" id="KZT25899.1"/>
    </source>
</evidence>
<dbReference type="PROSITE" id="PS00139">
    <property type="entry name" value="THIOL_PROTEASE_CYS"/>
    <property type="match status" value="1"/>
</dbReference>
<dbReference type="OrthoDB" id="424753at2759"/>
<dbReference type="CDD" id="cd00044">
    <property type="entry name" value="CysPc"/>
    <property type="match status" value="1"/>
</dbReference>
<keyword evidence="5 10" id="KW-0378">Hydrolase</keyword>
<reference evidence="13 14" key="1">
    <citation type="journal article" date="2016" name="Mol. Biol. Evol.">
        <title>Comparative Genomics of Early-Diverging Mushroom-Forming Fungi Provides Insights into the Origins of Lignocellulose Decay Capabilities.</title>
        <authorList>
            <person name="Nagy L.G."/>
            <person name="Riley R."/>
            <person name="Tritt A."/>
            <person name="Adam C."/>
            <person name="Daum C."/>
            <person name="Floudas D."/>
            <person name="Sun H."/>
            <person name="Yadav J.S."/>
            <person name="Pangilinan J."/>
            <person name="Larsson K.H."/>
            <person name="Matsuura K."/>
            <person name="Barry K."/>
            <person name="Labutti K."/>
            <person name="Kuo R."/>
            <person name="Ohm R.A."/>
            <person name="Bhattacharya S.S."/>
            <person name="Shirouzu T."/>
            <person name="Yoshinaga Y."/>
            <person name="Martin F.M."/>
            <person name="Grigoriev I.V."/>
            <person name="Hibbett D.S."/>
        </authorList>
    </citation>
    <scope>NUCLEOTIDE SEQUENCE [LARGE SCALE GENOMIC DNA]</scope>
    <source>
        <strain evidence="13 14">HHB14362 ss-1</strain>
    </source>
</reference>
<dbReference type="PANTHER" id="PTHR10183">
    <property type="entry name" value="CALPAIN"/>
    <property type="match status" value="1"/>
</dbReference>
<dbReference type="Pfam" id="PF00569">
    <property type="entry name" value="ZZ"/>
    <property type="match status" value="1"/>
</dbReference>
<dbReference type="InterPro" id="IPR022684">
    <property type="entry name" value="Calpain_cysteine_protease"/>
</dbReference>
<evidence type="ECO:0000256" key="8">
    <source>
        <dbReference type="PIRSR" id="PIRSR622684-1"/>
    </source>
</evidence>
<dbReference type="PRINTS" id="PR00704">
    <property type="entry name" value="CALPAIN"/>
</dbReference>
<dbReference type="AlphaFoldDB" id="A0A165SZA7"/>
<evidence type="ECO:0000256" key="7">
    <source>
        <dbReference type="ARBA" id="ARBA00022833"/>
    </source>
</evidence>
<feature type="active site" evidence="8 10">
    <location>
        <position position="387"/>
    </location>
</feature>
<dbReference type="InterPro" id="IPR000169">
    <property type="entry name" value="Pept_cys_AS"/>
</dbReference>
<dbReference type="InParanoid" id="A0A165SZA7"/>
<dbReference type="SMART" id="SM00230">
    <property type="entry name" value="CysPc"/>
    <property type="match status" value="1"/>
</dbReference>
<dbReference type="GO" id="GO:0004198">
    <property type="term" value="F:calcium-dependent cysteine-type endopeptidase activity"/>
    <property type="evidence" value="ECO:0007669"/>
    <property type="project" value="InterPro"/>
</dbReference>
<dbReference type="Gene3D" id="3.90.70.10">
    <property type="entry name" value="Cysteine proteinases"/>
    <property type="match status" value="1"/>
</dbReference>
<feature type="domain" description="ZZ-type" evidence="11">
    <location>
        <begin position="643"/>
        <end position="699"/>
    </location>
</feature>
<dbReference type="PROSITE" id="PS01357">
    <property type="entry name" value="ZF_ZZ_1"/>
    <property type="match status" value="1"/>
</dbReference>
<keyword evidence="6 10" id="KW-0788">Thiol protease</keyword>
<dbReference type="PROSITE" id="PS50135">
    <property type="entry name" value="ZF_ZZ_2"/>
    <property type="match status" value="1"/>
</dbReference>
<comment type="similarity">
    <text evidence="1">Belongs to the peptidase C2 family.</text>
</comment>
<evidence type="ECO:0000256" key="2">
    <source>
        <dbReference type="ARBA" id="ARBA00022670"/>
    </source>
</evidence>
<dbReference type="Gene3D" id="3.30.60.90">
    <property type="match status" value="1"/>
</dbReference>
<sequence>MCSEWHGYARRRSRISTWSLRSVYSRSLILPNTTRFETSSRAPPLQASAHPGSRMSVTASMLGLLSRTSRNDKLGFGTLSMSYKQPQDQAGLLVTGELDKAIKRCRTKVESIAADCRRRNRRFRDIEFDLQEDRVRCLHNLGRSDSLSPKDVLRVPQIFTFPSFYVDGPNASDIVQGSIGDCWFVSALATVSTKPELIEKICVARDEKVGVYGFIFYRDNGWTDVIIDDFLCTSVPKYEELDPKDTYLYKSDKDLYNSLARKGTKTLYFARSGTENETWVPLLEKAYAKLHGDYASLEGGFACEAIEDMTGGVATEIYISDILDEDRFWTEELSRVNKDRLFSCSVNNLTPESFIADPDVQGLITGHEYSILAVLEVKGKRFLRIRNPWGKSEWTGRWSDGSKEWTSEWLQALPELQHTFGNDGEFLMEYQDFLTTWSCVARTRLFDSSWKLSSQWLQVKLPPFPSSWSFGNVSFTVSIPESTPAVVAVSKLDQRHFSRISGGYDHSFDFLIFKRGEQEPISRSSHDQLWRRTVTTEVELEAGEYVVHVRIDRRPISQPESTDWDARKLARTETEKLLSQSIASNFNMKDLGEKLPLKVESLAGGDVTELGLVHGPSESEAIAHVEEESTEPRPKHTPAQVVHEGYTCDGCKTSPIVGPRFHCLDFDCPNFDLCETCMNKKPGIHPEEHHMHCIDTSEDGEKLKNARFEGDGDGVTIGLRCYTKRDAPAVIKGQLKHGPIQA</sequence>
<dbReference type="SMART" id="SM00291">
    <property type="entry name" value="ZnF_ZZ"/>
    <property type="match status" value="1"/>
</dbReference>
<evidence type="ECO:0000256" key="3">
    <source>
        <dbReference type="ARBA" id="ARBA00022723"/>
    </source>
</evidence>
<evidence type="ECO:0000259" key="11">
    <source>
        <dbReference type="PROSITE" id="PS50135"/>
    </source>
</evidence>
<keyword evidence="7" id="KW-0862">Zinc</keyword>
<keyword evidence="2 10" id="KW-0645">Protease</keyword>
<dbReference type="PROSITE" id="PS50203">
    <property type="entry name" value="CALPAIN_CAT"/>
    <property type="match status" value="1"/>
</dbReference>
<organism evidence="13 14">
    <name type="scientific">Neolentinus lepideus HHB14362 ss-1</name>
    <dbReference type="NCBI Taxonomy" id="1314782"/>
    <lineage>
        <taxon>Eukaryota</taxon>
        <taxon>Fungi</taxon>
        <taxon>Dikarya</taxon>
        <taxon>Basidiomycota</taxon>
        <taxon>Agaricomycotina</taxon>
        <taxon>Agaricomycetes</taxon>
        <taxon>Gloeophyllales</taxon>
        <taxon>Gloeophyllaceae</taxon>
        <taxon>Neolentinus</taxon>
    </lineage>
</organism>
<evidence type="ECO:0000256" key="10">
    <source>
        <dbReference type="PROSITE-ProRule" id="PRU00239"/>
    </source>
</evidence>
<dbReference type="SUPFAM" id="SSF54001">
    <property type="entry name" value="Cysteine proteinases"/>
    <property type="match status" value="1"/>
</dbReference>
<feature type="active site" evidence="8 10">
    <location>
        <position position="367"/>
    </location>
</feature>
<dbReference type="Pfam" id="PF00648">
    <property type="entry name" value="Peptidase_C2"/>
    <property type="match status" value="1"/>
</dbReference>
<proteinExistence type="inferred from homology"/>
<keyword evidence="4 9" id="KW-0863">Zinc-finger</keyword>
<evidence type="ECO:0000256" key="1">
    <source>
        <dbReference type="ARBA" id="ARBA00007623"/>
    </source>
</evidence>
<name>A0A165SZA7_9AGAM</name>
<dbReference type="STRING" id="1314782.A0A165SZA7"/>
<keyword evidence="14" id="KW-1185">Reference proteome</keyword>
<evidence type="ECO:0000313" key="14">
    <source>
        <dbReference type="Proteomes" id="UP000076761"/>
    </source>
</evidence>
<dbReference type="SUPFAM" id="SSF57850">
    <property type="entry name" value="RING/U-box"/>
    <property type="match status" value="1"/>
</dbReference>
<protein>
    <submittedName>
        <fullName evidence="13">Cysteine proteinase</fullName>
    </submittedName>
</protein>
<dbReference type="PANTHER" id="PTHR10183:SF379">
    <property type="entry name" value="CALPAIN-5"/>
    <property type="match status" value="1"/>
</dbReference>
<dbReference type="InterPro" id="IPR043145">
    <property type="entry name" value="Znf_ZZ_sf"/>
</dbReference>
<dbReference type="GO" id="GO:0008270">
    <property type="term" value="F:zinc ion binding"/>
    <property type="evidence" value="ECO:0007669"/>
    <property type="project" value="UniProtKB-KW"/>
</dbReference>
<keyword evidence="3" id="KW-0479">Metal-binding</keyword>
<dbReference type="InterPro" id="IPR001300">
    <property type="entry name" value="Peptidase_C2_calpain_cat"/>
</dbReference>
<dbReference type="GO" id="GO:0006508">
    <property type="term" value="P:proteolysis"/>
    <property type="evidence" value="ECO:0007669"/>
    <property type="project" value="UniProtKB-KW"/>
</dbReference>
<evidence type="ECO:0000259" key="12">
    <source>
        <dbReference type="PROSITE" id="PS50203"/>
    </source>
</evidence>
<evidence type="ECO:0000256" key="9">
    <source>
        <dbReference type="PROSITE-ProRule" id="PRU00228"/>
    </source>
</evidence>
<feature type="active site" evidence="8 10">
    <location>
        <position position="182"/>
    </location>
</feature>
<dbReference type="InterPro" id="IPR000433">
    <property type="entry name" value="Znf_ZZ"/>
</dbReference>
<evidence type="ECO:0000256" key="4">
    <source>
        <dbReference type="ARBA" id="ARBA00022771"/>
    </source>
</evidence>
<feature type="domain" description="Calpain catalytic" evidence="12">
    <location>
        <begin position="122"/>
        <end position="446"/>
    </location>
</feature>
<evidence type="ECO:0000256" key="6">
    <source>
        <dbReference type="ARBA" id="ARBA00022807"/>
    </source>
</evidence>
<gene>
    <name evidence="13" type="ORF">NEOLEDRAFT_1132933</name>
</gene>
<dbReference type="Proteomes" id="UP000076761">
    <property type="component" value="Unassembled WGS sequence"/>
</dbReference>
<accession>A0A165SZA7</accession>